<comment type="similarity">
    <text evidence="1">Belongs to the short-chain dehydrogenases/reductases (SDR) family.</text>
</comment>
<protein>
    <recommendedName>
        <fullName evidence="4">Ketoreductase domain-containing protein</fullName>
    </recommendedName>
</protein>
<keyword evidence="6" id="KW-1185">Reference proteome</keyword>
<dbReference type="InterPro" id="IPR002347">
    <property type="entry name" value="SDR_fam"/>
</dbReference>
<organism evidence="5 6">
    <name type="scientific">Oleoguttula mirabilis</name>
    <dbReference type="NCBI Taxonomy" id="1507867"/>
    <lineage>
        <taxon>Eukaryota</taxon>
        <taxon>Fungi</taxon>
        <taxon>Dikarya</taxon>
        <taxon>Ascomycota</taxon>
        <taxon>Pezizomycotina</taxon>
        <taxon>Dothideomycetes</taxon>
        <taxon>Dothideomycetidae</taxon>
        <taxon>Mycosphaerellales</taxon>
        <taxon>Teratosphaeriaceae</taxon>
        <taxon>Oleoguttula</taxon>
    </lineage>
</organism>
<reference evidence="5 6" key="1">
    <citation type="submission" date="2021-11" db="EMBL/GenBank/DDBJ databases">
        <title>Black yeast isolated from Biological Soil Crust.</title>
        <authorList>
            <person name="Kurbessoian T."/>
        </authorList>
    </citation>
    <scope>NUCLEOTIDE SEQUENCE [LARGE SCALE GENOMIC DNA]</scope>
    <source>
        <strain evidence="5 6">CCFEE 5522</strain>
    </source>
</reference>
<evidence type="ECO:0000256" key="1">
    <source>
        <dbReference type="ARBA" id="ARBA00006484"/>
    </source>
</evidence>
<dbReference type="InterPro" id="IPR020904">
    <property type="entry name" value="Sc_DH/Rdtase_CS"/>
</dbReference>
<sequence length="300" mass="32667">MADEFKSAAETEKFDLASATWARPAEIKTYHKQPYARISPSKTFDGKGKTVLVTAGATGIGYAISESFAQAGVEHLVIIQRRQEVLDKAKKEINAKYPNTKITTYAASVTDYDRITEILKEVGKIDVVVPNAAAGHANVATKDITTADVANTFETNVVSPFHLIKEFLALPSAGPRTVVYVSSGAGQIVQPHNAAYGASKAAANQLIQQFANDHVGTDVTFQTFHPGVIYTELAAKFVPEAAFNWEDPYLPGNFAVWLASDEAKFLAGKFVWAQWDVDELLSLKPRFAENPMLLTTTVIL</sequence>
<evidence type="ECO:0000259" key="4">
    <source>
        <dbReference type="SMART" id="SM00822"/>
    </source>
</evidence>
<name>A0AAV9JVU1_9PEZI</name>
<comment type="caution">
    <text evidence="5">The sequence shown here is derived from an EMBL/GenBank/DDBJ whole genome shotgun (WGS) entry which is preliminary data.</text>
</comment>
<evidence type="ECO:0000256" key="2">
    <source>
        <dbReference type="ARBA" id="ARBA00022857"/>
    </source>
</evidence>
<dbReference type="CDD" id="cd05233">
    <property type="entry name" value="SDR_c"/>
    <property type="match status" value="1"/>
</dbReference>
<dbReference type="PROSITE" id="PS00061">
    <property type="entry name" value="ADH_SHORT"/>
    <property type="match status" value="1"/>
</dbReference>
<dbReference type="PANTHER" id="PTHR43618:SF8">
    <property type="entry name" value="7ALPHA-HYDROXYSTEROID DEHYDROGENASE"/>
    <property type="match status" value="1"/>
</dbReference>
<evidence type="ECO:0000313" key="6">
    <source>
        <dbReference type="Proteomes" id="UP001324427"/>
    </source>
</evidence>
<dbReference type="InterPro" id="IPR036291">
    <property type="entry name" value="NAD(P)-bd_dom_sf"/>
</dbReference>
<feature type="domain" description="Ketoreductase" evidence="4">
    <location>
        <begin position="49"/>
        <end position="232"/>
    </location>
</feature>
<gene>
    <name evidence="5" type="ORF">LTR36_005150</name>
</gene>
<evidence type="ECO:0000313" key="5">
    <source>
        <dbReference type="EMBL" id="KAK4549849.1"/>
    </source>
</evidence>
<dbReference type="SMART" id="SM00822">
    <property type="entry name" value="PKS_KR"/>
    <property type="match status" value="1"/>
</dbReference>
<keyword evidence="3" id="KW-0560">Oxidoreductase</keyword>
<dbReference type="InterPro" id="IPR057326">
    <property type="entry name" value="KR_dom"/>
</dbReference>
<proteinExistence type="inferred from homology"/>
<dbReference type="PANTHER" id="PTHR43618">
    <property type="entry name" value="7-ALPHA-HYDROXYSTEROID DEHYDROGENASE"/>
    <property type="match status" value="1"/>
</dbReference>
<dbReference type="PRINTS" id="PR00081">
    <property type="entry name" value="GDHRDH"/>
</dbReference>
<dbReference type="SUPFAM" id="SSF51735">
    <property type="entry name" value="NAD(P)-binding Rossmann-fold domains"/>
    <property type="match status" value="1"/>
</dbReference>
<dbReference type="InterPro" id="IPR052178">
    <property type="entry name" value="Sec_Metab_Biosynth_SDR"/>
</dbReference>
<accession>A0AAV9JVU1</accession>
<evidence type="ECO:0000256" key="3">
    <source>
        <dbReference type="ARBA" id="ARBA00023002"/>
    </source>
</evidence>
<dbReference type="Pfam" id="PF00106">
    <property type="entry name" value="adh_short"/>
    <property type="match status" value="1"/>
</dbReference>
<dbReference type="Proteomes" id="UP001324427">
    <property type="component" value="Unassembled WGS sequence"/>
</dbReference>
<dbReference type="AlphaFoldDB" id="A0AAV9JVU1"/>
<keyword evidence="2" id="KW-0521">NADP</keyword>
<dbReference type="EMBL" id="JAVFHQ010000003">
    <property type="protein sequence ID" value="KAK4549849.1"/>
    <property type="molecule type" value="Genomic_DNA"/>
</dbReference>
<dbReference type="Gene3D" id="3.40.50.720">
    <property type="entry name" value="NAD(P)-binding Rossmann-like Domain"/>
    <property type="match status" value="1"/>
</dbReference>
<dbReference type="GO" id="GO:0016491">
    <property type="term" value="F:oxidoreductase activity"/>
    <property type="evidence" value="ECO:0007669"/>
    <property type="project" value="UniProtKB-KW"/>
</dbReference>